<feature type="transmembrane region" description="Helical" evidence="1">
    <location>
        <begin position="144"/>
        <end position="168"/>
    </location>
</feature>
<keyword evidence="1" id="KW-1133">Transmembrane helix</keyword>
<evidence type="ECO:0000313" key="4">
    <source>
        <dbReference type="WBParaSite" id="nRc.2.0.1.t02629-RA"/>
    </source>
</evidence>
<accession>A0A915HLS8</accession>
<dbReference type="PROSITE" id="PS50853">
    <property type="entry name" value="FN3"/>
    <property type="match status" value="1"/>
</dbReference>
<organism evidence="3 4">
    <name type="scientific">Romanomermis culicivorax</name>
    <name type="common">Nematode worm</name>
    <dbReference type="NCBI Taxonomy" id="13658"/>
    <lineage>
        <taxon>Eukaryota</taxon>
        <taxon>Metazoa</taxon>
        <taxon>Ecdysozoa</taxon>
        <taxon>Nematoda</taxon>
        <taxon>Enoplea</taxon>
        <taxon>Dorylaimia</taxon>
        <taxon>Mermithida</taxon>
        <taxon>Mermithoidea</taxon>
        <taxon>Mermithidae</taxon>
        <taxon>Romanomermis</taxon>
    </lineage>
</organism>
<dbReference type="Gene3D" id="2.60.40.10">
    <property type="entry name" value="Immunoglobulins"/>
    <property type="match status" value="1"/>
</dbReference>
<dbReference type="WBParaSite" id="nRc.2.0.1.t02629-RA">
    <property type="protein sequence ID" value="nRc.2.0.1.t02629-RA"/>
    <property type="gene ID" value="nRc.2.0.1.g02629"/>
</dbReference>
<dbReference type="CDD" id="cd00063">
    <property type="entry name" value="FN3"/>
    <property type="match status" value="1"/>
</dbReference>
<dbReference type="InterPro" id="IPR013783">
    <property type="entry name" value="Ig-like_fold"/>
</dbReference>
<evidence type="ECO:0000313" key="3">
    <source>
        <dbReference type="Proteomes" id="UP000887565"/>
    </source>
</evidence>
<feature type="domain" description="Fibronectin type-III" evidence="2">
    <location>
        <begin position="1"/>
        <end position="107"/>
    </location>
</feature>
<keyword evidence="1" id="KW-0472">Membrane</keyword>
<name>A0A915HLS8_ROMCU</name>
<proteinExistence type="predicted"/>
<dbReference type="InterPro" id="IPR003961">
    <property type="entry name" value="FN3_dom"/>
</dbReference>
<sequence length="220" mass="24616">MVVKAYGARAILTTWTPPSFSLGNLTSYRIEYFVFSLPALHIGYFLENDENGILRNIFDTTVAVDLNHHLHNSLKIRTKYDISVWAVTGGGDGPKAQVGQISIFKVSIPGAWSSNGCRRKLAFLAPLFMLIIHYIIRVNVSTAGIVWIIALMTSLCIFIFVTIAIYVYKSNQGGKYPVKKKEMERGHTLDNDEEKSFMEYQYGSVTNTICDSIETSSRGS</sequence>
<protein>
    <submittedName>
        <fullName evidence="4">Fibronectin type-III domain-containing protein</fullName>
    </submittedName>
</protein>
<keyword evidence="1" id="KW-0812">Transmembrane</keyword>
<feature type="transmembrane region" description="Helical" evidence="1">
    <location>
        <begin position="121"/>
        <end position="138"/>
    </location>
</feature>
<dbReference type="AlphaFoldDB" id="A0A915HLS8"/>
<keyword evidence="3" id="KW-1185">Reference proteome</keyword>
<dbReference type="SUPFAM" id="SSF49265">
    <property type="entry name" value="Fibronectin type III"/>
    <property type="match status" value="1"/>
</dbReference>
<evidence type="ECO:0000259" key="2">
    <source>
        <dbReference type="PROSITE" id="PS50853"/>
    </source>
</evidence>
<dbReference type="Proteomes" id="UP000887565">
    <property type="component" value="Unplaced"/>
</dbReference>
<evidence type="ECO:0000256" key="1">
    <source>
        <dbReference type="SAM" id="Phobius"/>
    </source>
</evidence>
<dbReference type="InterPro" id="IPR036116">
    <property type="entry name" value="FN3_sf"/>
</dbReference>
<reference evidence="4" key="1">
    <citation type="submission" date="2022-11" db="UniProtKB">
        <authorList>
            <consortium name="WormBaseParasite"/>
        </authorList>
    </citation>
    <scope>IDENTIFICATION</scope>
</reference>